<dbReference type="EMBL" id="JAPTSV010000007">
    <property type="protein sequence ID" value="KAJ1526186.1"/>
    <property type="molecule type" value="Genomic_DNA"/>
</dbReference>
<protein>
    <submittedName>
        <fullName evidence="1">Uncharacterized protein</fullName>
    </submittedName>
</protein>
<dbReference type="AlphaFoldDB" id="A0AAV7XMY5"/>
<keyword evidence="2" id="KW-1185">Reference proteome</keyword>
<gene>
    <name evidence="1" type="ORF">ONE63_009345</name>
</gene>
<comment type="caution">
    <text evidence="1">The sequence shown here is derived from an EMBL/GenBank/DDBJ whole genome shotgun (WGS) entry which is preliminary data.</text>
</comment>
<reference evidence="1" key="1">
    <citation type="submission" date="2022-12" db="EMBL/GenBank/DDBJ databases">
        <title>Chromosome-level genome assembly of the bean flower thrips Megalurothrips usitatus.</title>
        <authorList>
            <person name="Ma L."/>
            <person name="Liu Q."/>
            <person name="Li H."/>
            <person name="Cai W."/>
        </authorList>
    </citation>
    <scope>NUCLEOTIDE SEQUENCE</scope>
    <source>
        <strain evidence="1">Cailab_2022a</strain>
    </source>
</reference>
<dbReference type="Proteomes" id="UP001075354">
    <property type="component" value="Chromosome 7"/>
</dbReference>
<evidence type="ECO:0000313" key="2">
    <source>
        <dbReference type="Proteomes" id="UP001075354"/>
    </source>
</evidence>
<evidence type="ECO:0000313" key="1">
    <source>
        <dbReference type="EMBL" id="KAJ1526186.1"/>
    </source>
</evidence>
<sequence>MNSVRVPQLAQVLHAQEIDPDAEVIPVGDGDTVVVNQPALPAINVDTSNVIHNNIPSAQPVVVPVPAQQQVLTAQARLPCPPPQVVVPAPATTAAPAVVTSNPVVVNPVATGTVARYGVGVMPLGGLLGLGGVGLGGMGMGLGGLGAAMMMPRVIVG</sequence>
<name>A0AAV7XMY5_9NEOP</name>
<organism evidence="1 2">
    <name type="scientific">Megalurothrips usitatus</name>
    <name type="common">bean blossom thrips</name>
    <dbReference type="NCBI Taxonomy" id="439358"/>
    <lineage>
        <taxon>Eukaryota</taxon>
        <taxon>Metazoa</taxon>
        <taxon>Ecdysozoa</taxon>
        <taxon>Arthropoda</taxon>
        <taxon>Hexapoda</taxon>
        <taxon>Insecta</taxon>
        <taxon>Pterygota</taxon>
        <taxon>Neoptera</taxon>
        <taxon>Paraneoptera</taxon>
        <taxon>Thysanoptera</taxon>
        <taxon>Terebrantia</taxon>
        <taxon>Thripoidea</taxon>
        <taxon>Thripidae</taxon>
        <taxon>Megalurothrips</taxon>
    </lineage>
</organism>
<accession>A0AAV7XMY5</accession>
<proteinExistence type="predicted"/>